<dbReference type="EMBL" id="MN738809">
    <property type="protein sequence ID" value="QHS84515.1"/>
    <property type="molecule type" value="Genomic_DNA"/>
</dbReference>
<reference evidence="1" key="1">
    <citation type="journal article" date="2020" name="Nature">
        <title>Giant virus diversity and host interactions through global metagenomics.</title>
        <authorList>
            <person name="Schulz F."/>
            <person name="Roux S."/>
            <person name="Paez-Espino D."/>
            <person name="Jungbluth S."/>
            <person name="Walsh D.A."/>
            <person name="Denef V.J."/>
            <person name="McMahon K.D."/>
            <person name="Konstantinidis K.T."/>
            <person name="Eloe-Fadrosh E.A."/>
            <person name="Kyrpides N.C."/>
            <person name="Woyke T."/>
        </authorList>
    </citation>
    <scope>NUCLEOTIDE SEQUENCE</scope>
    <source>
        <strain evidence="1">GVMAG-S-ERX556022-25</strain>
    </source>
</reference>
<accession>A0A6C0AZ80</accession>
<protein>
    <submittedName>
        <fullName evidence="1">Uncharacterized protein</fullName>
    </submittedName>
</protein>
<proteinExistence type="predicted"/>
<name>A0A6C0AZ80_9ZZZZ</name>
<dbReference type="AlphaFoldDB" id="A0A6C0AZ80"/>
<organism evidence="1">
    <name type="scientific">viral metagenome</name>
    <dbReference type="NCBI Taxonomy" id="1070528"/>
    <lineage>
        <taxon>unclassified sequences</taxon>
        <taxon>metagenomes</taxon>
        <taxon>organismal metagenomes</taxon>
    </lineage>
</organism>
<sequence length="184" mass="20503">MSIFNQLFDNVSRIGNDNCDLTNKNLQNTQASNYILENYQVYNPINNAFNLATNQPNVFLAGSNGGGINRNNIDENSILKFAHQTKFRERVSEQERLFSTVPYLGKGPSNVVLESQIKTGDYNLNKKSTDPNSEVSHVDYSYYPLIPSIEATISNPANLVEGVAANDWVKGGVPSRILNRDQTN</sequence>
<evidence type="ECO:0000313" key="1">
    <source>
        <dbReference type="EMBL" id="QHS84515.1"/>
    </source>
</evidence>